<protein>
    <submittedName>
        <fullName evidence="1">Transposase</fullName>
    </submittedName>
</protein>
<dbReference type="AlphaFoldDB" id="A0A443JXZ0"/>
<reference evidence="1 2" key="1">
    <citation type="submission" date="2019-01" db="EMBL/GenBank/DDBJ databases">
        <title>Sinorhodobacter populi sp. nov. isolated from the symptomatic bark tissue of Populus euramericana canker.</title>
        <authorList>
            <person name="Xu G."/>
        </authorList>
    </citation>
    <scope>NUCLEOTIDE SEQUENCE [LARGE SCALE GENOMIC DNA]</scope>
    <source>
        <strain evidence="1 2">D19-10-3-21</strain>
    </source>
</reference>
<reference evidence="1 2" key="2">
    <citation type="submission" date="2019-01" db="EMBL/GenBank/DDBJ databases">
        <authorList>
            <person name="Li Y."/>
        </authorList>
    </citation>
    <scope>NUCLEOTIDE SEQUENCE [LARGE SCALE GENOMIC DNA]</scope>
    <source>
        <strain evidence="1 2">D19-10-3-21</strain>
    </source>
</reference>
<organism evidence="1 2">
    <name type="scientific">Paenirhodobacter populi</name>
    <dbReference type="NCBI Taxonomy" id="2306993"/>
    <lineage>
        <taxon>Bacteria</taxon>
        <taxon>Pseudomonadati</taxon>
        <taxon>Pseudomonadota</taxon>
        <taxon>Alphaproteobacteria</taxon>
        <taxon>Rhodobacterales</taxon>
        <taxon>Rhodobacter group</taxon>
        <taxon>Paenirhodobacter</taxon>
    </lineage>
</organism>
<evidence type="ECO:0000313" key="1">
    <source>
        <dbReference type="EMBL" id="RWR25349.1"/>
    </source>
</evidence>
<gene>
    <name evidence="1" type="ORF">D2T31_21945</name>
</gene>
<accession>A0A443JXZ0</accession>
<evidence type="ECO:0000313" key="2">
    <source>
        <dbReference type="Proteomes" id="UP000285295"/>
    </source>
</evidence>
<sequence>MSKTITVGLDLAKNVFQAHGADATGRGILRKRLKQDHVLELFSRLSPCVIAMEACGGSHFGTREIRKLDHDVLIDPACLLEAIQAVQGHQ</sequence>
<dbReference type="Proteomes" id="UP000285295">
    <property type="component" value="Unassembled WGS sequence"/>
</dbReference>
<dbReference type="OrthoDB" id="8261795at2"/>
<comment type="caution">
    <text evidence="1">The sequence shown here is derived from an EMBL/GenBank/DDBJ whole genome shotgun (WGS) entry which is preliminary data.</text>
</comment>
<name>A0A443JXZ0_9RHOB</name>
<dbReference type="EMBL" id="SAUX01000059">
    <property type="protein sequence ID" value="RWR25349.1"/>
    <property type="molecule type" value="Genomic_DNA"/>
</dbReference>
<proteinExistence type="predicted"/>